<keyword evidence="3" id="KW-0560">Oxidoreductase</keyword>
<dbReference type="GeneID" id="68119776"/>
<dbReference type="PANTHER" id="PTHR10209:SF874">
    <property type="entry name" value="2-OXOGLUTARATE (2OG) AND FE(II)-DEPENDENT OXYGENASE SUPERFAMILY PROTEIN"/>
    <property type="match status" value="1"/>
</dbReference>
<proteinExistence type="inferred from homology"/>
<evidence type="ECO:0000313" key="6">
    <source>
        <dbReference type="EMBL" id="KAF0981301.1"/>
    </source>
</evidence>
<evidence type="ECO:0000313" key="7">
    <source>
        <dbReference type="Proteomes" id="UP000444721"/>
    </source>
</evidence>
<evidence type="ECO:0000259" key="5">
    <source>
        <dbReference type="Pfam" id="PF03171"/>
    </source>
</evidence>
<sequence length="342" mass="39071">MEALPIVDISEYLNGTVRQEDIDMVRKSFVETSCLILRDPRVTFEKASDFLDLMEDYYAQPTEVKMKDVHPEWSYQIGATPEMTERPRDNTEYIVTKLKDNLESQPTPTKGKDPKWRFFHPYGKTNPNTKFPSLNQPNVVPEAFADRWISMMDGWAECMIAAVRTVSELLAMGLGLEKDTFTKKLEYGRHLLAPTGSDLTKYGELGTVLAGFHFDLNYITIHSASKYPGLFIWLRNGKKLQVKVPKGCLLLQAGKQLEWMTGGLIESGMHEVVVIQDTLDAMKRQQELGRPLWRVSSTLFSHIASDENIGPLKEEWKSEKYPDILCGDYVVSELKAINLRRE</sequence>
<evidence type="ECO:0000256" key="3">
    <source>
        <dbReference type="ARBA" id="ARBA00023002"/>
    </source>
</evidence>
<reference evidence="6 7" key="1">
    <citation type="journal article" date="2019" name="Sci. Rep.">
        <title>Nanopore sequencing improves the draft genome of the human pathogenic amoeba Naegleria fowleri.</title>
        <authorList>
            <person name="Liechti N."/>
            <person name="Schurch N."/>
            <person name="Bruggmann R."/>
            <person name="Wittwer M."/>
        </authorList>
    </citation>
    <scope>NUCLEOTIDE SEQUENCE [LARGE SCALE GENOMIC DNA]</scope>
    <source>
        <strain evidence="6 7">ATCC 30894</strain>
    </source>
</reference>
<comment type="caution">
    <text evidence="6">The sequence shown here is derived from an EMBL/GenBank/DDBJ whole genome shotgun (WGS) entry which is preliminary data.</text>
</comment>
<name>A0A6A5C2P5_NAEFO</name>
<dbReference type="GO" id="GO:0016491">
    <property type="term" value="F:oxidoreductase activity"/>
    <property type="evidence" value="ECO:0007669"/>
    <property type="project" value="UniProtKB-KW"/>
</dbReference>
<dbReference type="InterPro" id="IPR044861">
    <property type="entry name" value="IPNS-like_FE2OG_OXY"/>
</dbReference>
<comment type="similarity">
    <text evidence="1">Belongs to the iron/ascorbate-dependent oxidoreductase family.</text>
</comment>
<feature type="domain" description="Isopenicillin N synthase-like Fe(2+) 2OG dioxygenase" evidence="5">
    <location>
        <begin position="211"/>
        <end position="301"/>
    </location>
</feature>
<dbReference type="VEuPathDB" id="AmoebaDB:FDP41_012561"/>
<organism evidence="6 7">
    <name type="scientific">Naegleria fowleri</name>
    <name type="common">Brain eating amoeba</name>
    <dbReference type="NCBI Taxonomy" id="5763"/>
    <lineage>
        <taxon>Eukaryota</taxon>
        <taxon>Discoba</taxon>
        <taxon>Heterolobosea</taxon>
        <taxon>Tetramitia</taxon>
        <taxon>Eutetramitia</taxon>
        <taxon>Vahlkampfiidae</taxon>
        <taxon>Naegleria</taxon>
    </lineage>
</organism>
<keyword evidence="4" id="KW-0408">Iron</keyword>
<dbReference type="InterPro" id="IPR027443">
    <property type="entry name" value="IPNS-like_sf"/>
</dbReference>
<protein>
    <recommendedName>
        <fullName evidence="5">Isopenicillin N synthase-like Fe(2+) 2OG dioxygenase domain-containing protein</fullName>
    </recommendedName>
</protein>
<dbReference type="Pfam" id="PF03171">
    <property type="entry name" value="2OG-FeII_Oxy"/>
    <property type="match status" value="1"/>
</dbReference>
<evidence type="ECO:0000256" key="4">
    <source>
        <dbReference type="ARBA" id="ARBA00023004"/>
    </source>
</evidence>
<keyword evidence="7" id="KW-1185">Reference proteome</keyword>
<dbReference type="Gene3D" id="2.60.120.330">
    <property type="entry name" value="B-lactam Antibiotic, Isopenicillin N Synthase, Chain"/>
    <property type="match status" value="1"/>
</dbReference>
<accession>A0A6A5C2P5</accession>
<dbReference type="Proteomes" id="UP000444721">
    <property type="component" value="Unassembled WGS sequence"/>
</dbReference>
<gene>
    <name evidence="6" type="ORF">FDP41_012561</name>
</gene>
<dbReference type="AlphaFoldDB" id="A0A6A5C2P5"/>
<evidence type="ECO:0000256" key="2">
    <source>
        <dbReference type="ARBA" id="ARBA00022723"/>
    </source>
</evidence>
<dbReference type="VEuPathDB" id="AmoebaDB:NF0068960"/>
<evidence type="ECO:0000256" key="1">
    <source>
        <dbReference type="ARBA" id="ARBA00008056"/>
    </source>
</evidence>
<dbReference type="EMBL" id="VFQX01000015">
    <property type="protein sequence ID" value="KAF0981301.1"/>
    <property type="molecule type" value="Genomic_DNA"/>
</dbReference>
<dbReference type="VEuPathDB" id="AmoebaDB:NfTy_023980"/>
<dbReference type="SUPFAM" id="SSF51197">
    <property type="entry name" value="Clavaminate synthase-like"/>
    <property type="match status" value="1"/>
</dbReference>
<dbReference type="RefSeq" id="XP_044566014.1">
    <property type="nucleotide sequence ID" value="XM_044703094.1"/>
</dbReference>
<dbReference type="OMA" id="HQPDPKC"/>
<dbReference type="PANTHER" id="PTHR10209">
    <property type="entry name" value="OXIDOREDUCTASE, 2OG-FE II OXYGENASE FAMILY PROTEIN"/>
    <property type="match status" value="1"/>
</dbReference>
<dbReference type="GO" id="GO:0046872">
    <property type="term" value="F:metal ion binding"/>
    <property type="evidence" value="ECO:0007669"/>
    <property type="project" value="UniProtKB-KW"/>
</dbReference>
<keyword evidence="2" id="KW-0479">Metal-binding</keyword>
<dbReference type="OrthoDB" id="10248513at2759"/>